<dbReference type="InterPro" id="IPR036226">
    <property type="entry name" value="LipOase_C_sf"/>
</dbReference>
<organism evidence="17 18">
    <name type="scientific">Astyanax mexicanus</name>
    <name type="common">Blind cave fish</name>
    <name type="synonym">Astyanax fasciatus mexicanus</name>
    <dbReference type="NCBI Taxonomy" id="7994"/>
    <lineage>
        <taxon>Eukaryota</taxon>
        <taxon>Metazoa</taxon>
        <taxon>Chordata</taxon>
        <taxon>Craniata</taxon>
        <taxon>Vertebrata</taxon>
        <taxon>Euteleostomi</taxon>
        <taxon>Actinopterygii</taxon>
        <taxon>Neopterygii</taxon>
        <taxon>Teleostei</taxon>
        <taxon>Ostariophysi</taxon>
        <taxon>Characiformes</taxon>
        <taxon>Characoidei</taxon>
        <taxon>Acestrorhamphidae</taxon>
        <taxon>Acestrorhamphinae</taxon>
        <taxon>Astyanax</taxon>
    </lineage>
</organism>
<proteinExistence type="inferred from homology"/>
<dbReference type="PRINTS" id="PR00467">
    <property type="entry name" value="MAMLPOXGNASE"/>
</dbReference>
<evidence type="ECO:0000256" key="10">
    <source>
        <dbReference type="PIRSR" id="PIRSR601885-1"/>
    </source>
</evidence>
<evidence type="ECO:0000256" key="13">
    <source>
        <dbReference type="PROSITE-ProRule" id="PRU00152"/>
    </source>
</evidence>
<dbReference type="AlphaFoldDB" id="A0A8T2LIH6"/>
<dbReference type="FunFam" id="1.20.245.10:FF:000001">
    <property type="entry name" value="Arachidonate 5-lipoxygenase a"/>
    <property type="match status" value="1"/>
</dbReference>
<feature type="binding site" evidence="10">
    <location>
        <position position="670"/>
    </location>
    <ligand>
        <name>Fe cation</name>
        <dbReference type="ChEBI" id="CHEBI:24875"/>
        <note>catalytic</note>
    </ligand>
</feature>
<protein>
    <submittedName>
        <fullName evidence="17">Hydroperoxide isomerase ALOXE3-like</fullName>
    </submittedName>
</protein>
<evidence type="ECO:0000259" key="15">
    <source>
        <dbReference type="PROSITE" id="PS50095"/>
    </source>
</evidence>
<dbReference type="Pfam" id="PF01477">
    <property type="entry name" value="PLAT"/>
    <property type="match status" value="1"/>
</dbReference>
<feature type="binding site" evidence="11">
    <location>
        <position position="81"/>
    </location>
    <ligand>
        <name>Ca(2+)</name>
        <dbReference type="ChEBI" id="CHEBI:29108"/>
        <label>1</label>
    </ligand>
</feature>
<dbReference type="SUPFAM" id="SSF48484">
    <property type="entry name" value="Lipoxigenase"/>
    <property type="match status" value="1"/>
</dbReference>
<dbReference type="Gene3D" id="1.20.245.10">
    <property type="entry name" value="Lipoxygenase-1, Domain 5"/>
    <property type="match status" value="1"/>
</dbReference>
<dbReference type="PANTHER" id="PTHR11771">
    <property type="entry name" value="LIPOXYGENASE"/>
    <property type="match status" value="1"/>
</dbReference>
<evidence type="ECO:0000256" key="12">
    <source>
        <dbReference type="PIRSR" id="PIRSR601885-3"/>
    </source>
</evidence>
<sequence>MLEYKVSVVTGEMTWGGTMDNVFITLIGSEGESERTLLNKQGRDFASNQPDKEFTVQTDTSLGKIDLIGLEKEQYLFLFDDDWFCCKVVVKTPDQKELHFPCYRWIKERQLVYLREGTAVTLLKETSPLLRMYRELELREHRKTCQWSQLAEGLPHTLNVDNVKDLPSDFQFTFNRTLHFFITSNLSQAELKIKFLANQKKAWENVEAIGKAFFFNKTDIYTYVQEHWKEDEFFGYQFLNGANPTVVRQCRRLPDNFPVTDSMVQASMEDSSLTTEIMKGKIFLCDYALLDGVQANTINLRRQYVGAPLCLLYQNKNDKLIPIAIQCNQPAGEENPIFVPGDSKEDWLLAKLYVRAADFLIHQLDAHLLRTHLLAEVYTLCTLHNLPAVHPVYKLLIPHTQYTLHINTLARERLLAKDGLIIKYSAVSKEGLNTVLRKALDSLQYSALCLPEDIEARGLKDIPNFFYRDDGQEVWDIITKYVGGVLQFYYPSDIEVAADVELQKWIGDIFLHGFLGNEKSNIPKAFRSKDELIKFVTMVIFTMTAQHSALNSGQFDFGGWIPNSPPSLQSPPRKVKGRATEGTLLHTLPDVNVSVQSMAAVWGLTRKPEEFVSLGNHTEQYFTEPDVVAVINVMKDELKQLSEKIKKRNEGKDLPYCYLDPAEIENSIAI</sequence>
<comment type="caution">
    <text evidence="17">The sequence shown here is derived from an EMBL/GenBank/DDBJ whole genome shotgun (WGS) entry which is preliminary data.</text>
</comment>
<keyword evidence="9" id="KW-0443">Lipid metabolism</keyword>
<evidence type="ECO:0000256" key="8">
    <source>
        <dbReference type="ARBA" id="ARBA00023004"/>
    </source>
</evidence>
<dbReference type="InterPro" id="IPR020834">
    <property type="entry name" value="LipOase_CS"/>
</dbReference>
<evidence type="ECO:0000256" key="9">
    <source>
        <dbReference type="ARBA" id="ARBA00023098"/>
    </source>
</evidence>
<evidence type="ECO:0000256" key="7">
    <source>
        <dbReference type="ARBA" id="ARBA00023002"/>
    </source>
</evidence>
<feature type="binding site" evidence="10">
    <location>
        <position position="367"/>
    </location>
    <ligand>
        <name>Fe cation</name>
        <dbReference type="ChEBI" id="CHEBI:24875"/>
        <note>catalytic</note>
    </ligand>
</feature>
<evidence type="ECO:0000256" key="5">
    <source>
        <dbReference type="ARBA" id="ARBA00022723"/>
    </source>
</evidence>
<evidence type="ECO:0000259" key="16">
    <source>
        <dbReference type="PROSITE" id="PS51393"/>
    </source>
</evidence>
<reference evidence="17 18" key="1">
    <citation type="submission" date="2021-07" db="EMBL/GenBank/DDBJ databases">
        <authorList>
            <person name="Imarazene B."/>
            <person name="Zahm M."/>
            <person name="Klopp C."/>
            <person name="Cabau C."/>
            <person name="Beille S."/>
            <person name="Jouanno E."/>
            <person name="Castinel A."/>
            <person name="Lluch J."/>
            <person name="Gil L."/>
            <person name="Kuchtly C."/>
            <person name="Lopez Roques C."/>
            <person name="Donnadieu C."/>
            <person name="Parrinello H."/>
            <person name="Journot L."/>
            <person name="Du K."/>
            <person name="Schartl M."/>
            <person name="Retaux S."/>
            <person name="Guiguen Y."/>
        </authorList>
    </citation>
    <scope>NUCLEOTIDE SEQUENCE [LARGE SCALE GENOMIC DNA]</scope>
    <source>
        <strain evidence="17">Pach_M1</strain>
        <tissue evidence="17">Testis</tissue>
    </source>
</reference>
<evidence type="ECO:0000256" key="6">
    <source>
        <dbReference type="ARBA" id="ARBA00022964"/>
    </source>
</evidence>
<dbReference type="InterPro" id="IPR001024">
    <property type="entry name" value="PLAT/LH2_dom"/>
</dbReference>
<dbReference type="InterPro" id="IPR013819">
    <property type="entry name" value="LipOase_C"/>
</dbReference>
<feature type="binding site" evidence="10">
    <location>
        <position position="372"/>
    </location>
    <ligand>
        <name>Fe cation</name>
        <dbReference type="ChEBI" id="CHEBI:24875"/>
        <note>catalytic</note>
    </ligand>
</feature>
<dbReference type="Proteomes" id="UP000752171">
    <property type="component" value="Unassembled WGS sequence"/>
</dbReference>
<feature type="domain" description="PLAT" evidence="15">
    <location>
        <begin position="2"/>
        <end position="120"/>
    </location>
</feature>
<dbReference type="InterPro" id="IPR001885">
    <property type="entry name" value="LipOase_mml"/>
</dbReference>
<evidence type="ECO:0000256" key="11">
    <source>
        <dbReference type="PIRSR" id="PIRSR601885-2"/>
    </source>
</evidence>
<keyword evidence="4" id="KW-0963">Cytoplasm</keyword>
<evidence type="ECO:0000256" key="4">
    <source>
        <dbReference type="ARBA" id="ARBA00022490"/>
    </source>
</evidence>
<keyword evidence="5 10" id="KW-0479">Metal-binding</keyword>
<dbReference type="GO" id="GO:0016702">
    <property type="term" value="F:oxidoreductase activity, acting on single donors with incorporation of molecular oxygen, incorporation of two atoms of oxygen"/>
    <property type="evidence" value="ECO:0007669"/>
    <property type="project" value="InterPro"/>
</dbReference>
<dbReference type="OrthoDB" id="407298at2759"/>
<dbReference type="PROSITE" id="PS00711">
    <property type="entry name" value="LIPOXYGENASE_1"/>
    <property type="match status" value="1"/>
</dbReference>
<feature type="domain" description="Lipoxygenase" evidence="16">
    <location>
        <begin position="120"/>
        <end position="670"/>
    </location>
</feature>
<dbReference type="Gene3D" id="3.10.450.60">
    <property type="match status" value="1"/>
</dbReference>
<keyword evidence="7 14" id="KW-0560">Oxidoreductase</keyword>
<comment type="subcellular location">
    <subcellularLocation>
        <location evidence="1">Cytoplasm</location>
    </subcellularLocation>
</comment>
<evidence type="ECO:0000256" key="14">
    <source>
        <dbReference type="RuleBase" id="RU003974"/>
    </source>
</evidence>
<evidence type="ECO:0000313" key="17">
    <source>
        <dbReference type="EMBL" id="KAG9269156.1"/>
    </source>
</evidence>
<keyword evidence="6 14" id="KW-0223">Dioxygenase</keyword>
<keyword evidence="11" id="KW-0106">Calcium</keyword>
<name>A0A8T2LIH6_ASTMX</name>
<keyword evidence="8 10" id="KW-0408">Iron</keyword>
<dbReference type="PROSITE" id="PS51393">
    <property type="entry name" value="LIPOXYGENASE_3"/>
    <property type="match status" value="1"/>
</dbReference>
<dbReference type="InterPro" id="IPR000907">
    <property type="entry name" value="LipOase"/>
</dbReference>
<dbReference type="SUPFAM" id="SSF49723">
    <property type="entry name" value="Lipase/lipooxygenase domain (PLAT/LH2 domain)"/>
    <property type="match status" value="1"/>
</dbReference>
<comment type="cofactor">
    <cofactor evidence="10">
        <name>Fe cation</name>
        <dbReference type="ChEBI" id="CHEBI:24875"/>
    </cofactor>
    <text evidence="10">Binds 1 Fe cation per subunit.</text>
</comment>
<dbReference type="GO" id="GO:0016853">
    <property type="term" value="F:isomerase activity"/>
    <property type="evidence" value="ECO:0007669"/>
    <property type="project" value="UniProtKB-KW"/>
</dbReference>
<dbReference type="PRINTS" id="PR00087">
    <property type="entry name" value="LIPOXYGENASE"/>
</dbReference>
<comment type="pathway">
    <text evidence="2">Lipid metabolism.</text>
</comment>
<dbReference type="PROSITE" id="PS00081">
    <property type="entry name" value="LIPOXYGENASE_2"/>
    <property type="match status" value="1"/>
</dbReference>
<dbReference type="Pfam" id="PF00305">
    <property type="entry name" value="Lipoxygenase"/>
    <property type="match status" value="1"/>
</dbReference>
<dbReference type="GO" id="GO:0005506">
    <property type="term" value="F:iron ion binding"/>
    <property type="evidence" value="ECO:0007669"/>
    <property type="project" value="InterPro"/>
</dbReference>
<feature type="site" description="Essential for stabilizing binding to COTL1" evidence="12">
    <location>
        <position position="105"/>
    </location>
</feature>
<dbReference type="GO" id="GO:0034440">
    <property type="term" value="P:lipid oxidation"/>
    <property type="evidence" value="ECO:0007669"/>
    <property type="project" value="InterPro"/>
</dbReference>
<dbReference type="PROSITE" id="PS50095">
    <property type="entry name" value="PLAT"/>
    <property type="match status" value="1"/>
</dbReference>
<feature type="binding site" evidence="10">
    <location>
        <position position="547"/>
    </location>
    <ligand>
        <name>Fe cation</name>
        <dbReference type="ChEBI" id="CHEBI:24875"/>
        <note>catalytic</note>
    </ligand>
</feature>
<dbReference type="EMBL" id="JAICCE010000013">
    <property type="protein sequence ID" value="KAG9269156.1"/>
    <property type="molecule type" value="Genomic_DNA"/>
</dbReference>
<dbReference type="Gene3D" id="2.60.60.20">
    <property type="entry name" value="PLAT/LH2 domain"/>
    <property type="match status" value="1"/>
</dbReference>
<evidence type="ECO:0000256" key="3">
    <source>
        <dbReference type="ARBA" id="ARBA00009419"/>
    </source>
</evidence>
<keyword evidence="17" id="KW-0413">Isomerase</keyword>
<comment type="similarity">
    <text evidence="3 14">Belongs to the lipoxygenase family.</text>
</comment>
<gene>
    <name evidence="17" type="primary">ALOXE3</name>
    <name evidence="17" type="ORF">AMEX_G16144</name>
</gene>
<dbReference type="SMART" id="SM00308">
    <property type="entry name" value="LH2"/>
    <property type="match status" value="1"/>
</dbReference>
<evidence type="ECO:0000256" key="2">
    <source>
        <dbReference type="ARBA" id="ARBA00005189"/>
    </source>
</evidence>
<feature type="binding site" evidence="11">
    <location>
        <position position="82"/>
    </location>
    <ligand>
        <name>Ca(2+)</name>
        <dbReference type="ChEBI" id="CHEBI:29108"/>
        <label>1</label>
    </ligand>
</feature>
<evidence type="ECO:0000256" key="1">
    <source>
        <dbReference type="ARBA" id="ARBA00004496"/>
    </source>
</evidence>
<feature type="binding site" evidence="11">
    <location>
        <position position="17"/>
    </location>
    <ligand>
        <name>Ca(2+)</name>
        <dbReference type="ChEBI" id="CHEBI:29108"/>
        <label>1</label>
    </ligand>
</feature>
<dbReference type="InterPro" id="IPR020833">
    <property type="entry name" value="LipOase_Fe_BS"/>
</dbReference>
<dbReference type="GO" id="GO:0005737">
    <property type="term" value="C:cytoplasm"/>
    <property type="evidence" value="ECO:0007669"/>
    <property type="project" value="UniProtKB-SubCell"/>
</dbReference>
<accession>A0A8T2LIH6</accession>
<comment type="caution">
    <text evidence="13">Lacks conserved residue(s) required for the propagation of feature annotation.</text>
</comment>
<evidence type="ECO:0000313" key="18">
    <source>
        <dbReference type="Proteomes" id="UP000752171"/>
    </source>
</evidence>
<dbReference type="InterPro" id="IPR036392">
    <property type="entry name" value="PLAT/LH2_dom_sf"/>
</dbReference>